<keyword evidence="1" id="KW-0472">Membrane</keyword>
<evidence type="ECO:0008006" key="4">
    <source>
        <dbReference type="Google" id="ProtNLM"/>
    </source>
</evidence>
<dbReference type="Proteomes" id="UP000233248">
    <property type="component" value="Unassembled WGS sequence"/>
</dbReference>
<feature type="transmembrane region" description="Helical" evidence="1">
    <location>
        <begin position="63"/>
        <end position="83"/>
    </location>
</feature>
<feature type="transmembrane region" description="Helical" evidence="1">
    <location>
        <begin position="289"/>
        <end position="308"/>
    </location>
</feature>
<keyword evidence="1" id="KW-0812">Transmembrane</keyword>
<feature type="transmembrane region" description="Helical" evidence="1">
    <location>
        <begin position="12"/>
        <end position="34"/>
    </location>
</feature>
<evidence type="ECO:0000313" key="2">
    <source>
        <dbReference type="EMBL" id="PKI80973.1"/>
    </source>
</evidence>
<evidence type="ECO:0000256" key="1">
    <source>
        <dbReference type="SAM" id="Phobius"/>
    </source>
</evidence>
<dbReference type="RefSeq" id="WP_101184697.1">
    <property type="nucleotide sequence ID" value="NZ_CP031218.1"/>
</dbReference>
<feature type="transmembrane region" description="Helical" evidence="1">
    <location>
        <begin position="170"/>
        <end position="188"/>
    </location>
</feature>
<organism evidence="2 3">
    <name type="scientific">Malaciobacter halophilus</name>
    <dbReference type="NCBI Taxonomy" id="197482"/>
    <lineage>
        <taxon>Bacteria</taxon>
        <taxon>Pseudomonadati</taxon>
        <taxon>Campylobacterota</taxon>
        <taxon>Epsilonproteobacteria</taxon>
        <taxon>Campylobacterales</taxon>
        <taxon>Arcobacteraceae</taxon>
        <taxon>Malaciobacter</taxon>
    </lineage>
</organism>
<reference evidence="2 3" key="1">
    <citation type="submission" date="2017-09" db="EMBL/GenBank/DDBJ databases">
        <title>Genomics of the genus Arcobacter.</title>
        <authorList>
            <person name="Perez-Cataluna A."/>
            <person name="Figueras M.J."/>
            <person name="Salas-Masso N."/>
        </authorList>
    </citation>
    <scope>NUCLEOTIDE SEQUENCE [LARGE SCALE GENOMIC DNA]</scope>
    <source>
        <strain evidence="2 3">DSM 18005</strain>
    </source>
</reference>
<feature type="transmembrane region" description="Helical" evidence="1">
    <location>
        <begin position="203"/>
        <end position="221"/>
    </location>
</feature>
<feature type="transmembrane region" description="Helical" evidence="1">
    <location>
        <begin position="258"/>
        <end position="277"/>
    </location>
</feature>
<keyword evidence="1" id="KW-1133">Transmembrane helix</keyword>
<comment type="caution">
    <text evidence="2">The sequence shown here is derived from an EMBL/GenBank/DDBJ whole genome shotgun (WGS) entry which is preliminary data.</text>
</comment>
<dbReference type="EMBL" id="NXIF01000026">
    <property type="protein sequence ID" value="PKI80973.1"/>
    <property type="molecule type" value="Genomic_DNA"/>
</dbReference>
<feature type="transmembrane region" description="Helical" evidence="1">
    <location>
        <begin position="140"/>
        <end position="163"/>
    </location>
</feature>
<accession>A0A2N1J340</accession>
<keyword evidence="3" id="KW-1185">Reference proteome</keyword>
<proteinExistence type="predicted"/>
<gene>
    <name evidence="2" type="ORF">CP960_06975</name>
</gene>
<dbReference type="AlphaFoldDB" id="A0A2N1J340"/>
<name>A0A2N1J340_9BACT</name>
<feature type="transmembrane region" description="Helical" evidence="1">
    <location>
        <begin position="233"/>
        <end position="252"/>
    </location>
</feature>
<dbReference type="KEGG" id="ahs:AHALO_2252"/>
<feature type="transmembrane region" description="Helical" evidence="1">
    <location>
        <begin position="95"/>
        <end position="128"/>
    </location>
</feature>
<dbReference type="OrthoDB" id="5362731at2"/>
<sequence length="400" mass="47129">MIDTTNQYNKIVYTTLIVTTIVLIFVSNTLSISYKEALNFFENNSLLSLLTNVSTSIFGQNDIALRLPFITFYFSSVILIYLNTKTYFKYQSDRVASTIIFMFLPGVLSASLLVNSAIVVTFCTLFYIYYYQKTQKHNYVFLIAFLFVDNSFAIFFLAIFFYSLSKRDNLMIYVSLILFGLSMGVYGFESTGKPKGFFIDTFAIYASIFSPFLFLYFFYSLYRMGIKKQTSFIWYISATALIFSIVFSFRQKIYIEDYAPYVVIAIPLMLKLFMHSYRVRLKQFRKKHFYFALLVLITLSLNIFITIFNKPLYLVLDNPKKHFVYKYHLVKELSEKLKELNINHISSNDEELLLRLRFYKVYEGDKYFISLKKLDNYDIKIPIVYYGVEVATAYINKEDE</sequence>
<protein>
    <recommendedName>
        <fullName evidence="4">Glycosyltransferase RgtA/B/C/D-like domain-containing protein</fullName>
    </recommendedName>
</protein>
<evidence type="ECO:0000313" key="3">
    <source>
        <dbReference type="Proteomes" id="UP000233248"/>
    </source>
</evidence>